<protein>
    <submittedName>
        <fullName evidence="2">Uncharacterized protein</fullName>
    </submittedName>
</protein>
<dbReference type="EMBL" id="HBKN01012937">
    <property type="protein sequence ID" value="CAE2286002.1"/>
    <property type="molecule type" value="Transcribed_RNA"/>
</dbReference>
<proteinExistence type="predicted"/>
<accession>A0A7S4K7X9</accession>
<reference evidence="2" key="1">
    <citation type="submission" date="2021-01" db="EMBL/GenBank/DDBJ databases">
        <authorList>
            <person name="Corre E."/>
            <person name="Pelletier E."/>
            <person name="Niang G."/>
            <person name="Scheremetjew M."/>
            <person name="Finn R."/>
            <person name="Kale V."/>
            <person name="Holt S."/>
            <person name="Cochrane G."/>
            <person name="Meng A."/>
            <person name="Brown T."/>
            <person name="Cohen L."/>
        </authorList>
    </citation>
    <scope>NUCLEOTIDE SEQUENCE</scope>
    <source>
        <strain evidence="2">CCMP 2712</strain>
    </source>
</reference>
<evidence type="ECO:0000313" key="2">
    <source>
        <dbReference type="EMBL" id="CAE2286002.1"/>
    </source>
</evidence>
<dbReference type="AlphaFoldDB" id="A0A7S4K7X9"/>
<feature type="region of interest" description="Disordered" evidence="1">
    <location>
        <begin position="447"/>
        <end position="470"/>
    </location>
</feature>
<feature type="region of interest" description="Disordered" evidence="1">
    <location>
        <begin position="1"/>
        <end position="36"/>
    </location>
</feature>
<feature type="compositionally biased region" description="Low complexity" evidence="1">
    <location>
        <begin position="495"/>
        <end position="511"/>
    </location>
</feature>
<evidence type="ECO:0000256" key="1">
    <source>
        <dbReference type="SAM" id="MobiDB-lite"/>
    </source>
</evidence>
<feature type="region of interest" description="Disordered" evidence="1">
    <location>
        <begin position="490"/>
        <end position="527"/>
    </location>
</feature>
<sequence>MNGFTKPKYAERDDKQTGNADSKESQDLPLSAAPPKTVDKLLTTLRSAESSKKVGQCQGFATFKQKVIREGKKSSHMHQLNVTAFYDGSILPLRMQQKEGVHSHSSNTSMQSPFEMIFGFFCSRQQGSFDGLGTFDEISKANVSMSFSELLKFVSMMFPHHQFTRGELSWVMSRAKVEPIPLSESSKADKNDSDLKALTYAEWLNCVLRLALIAYGSQDMEHDKIIEHVAKDLMLDNVAALKKRLDRIARTNAGFGAWKDEKMPMEEGSLLSLNMKRPKALAEYMPDKNKMTILLDKLMRSGTSEKSVRWVPFDGPYISMILPQSSKPYKFNIMIQNASGHPRDIGFKIQNLPCFEMQYRPSRGTQIASGLQCMFEILAHLNEPGEFNGEVLFTSADETQRLAVCPVFLKVLHSSSSAAKLWHPLQEETTPSAVAYDTSSDSLNAKGTTLKKAASTPSTQSIPRDWTQHRIHGGSKDVFMPLTVRAGFRHGRATRPVSSPPGGRSSPSYSPWKPTHNGSDRDEPPHSARVKLCLAI</sequence>
<organism evidence="2">
    <name type="scientific">Guillardia theta</name>
    <name type="common">Cryptophyte</name>
    <name type="synonym">Cryptomonas phi</name>
    <dbReference type="NCBI Taxonomy" id="55529"/>
    <lineage>
        <taxon>Eukaryota</taxon>
        <taxon>Cryptophyceae</taxon>
        <taxon>Pyrenomonadales</taxon>
        <taxon>Geminigeraceae</taxon>
        <taxon>Guillardia</taxon>
    </lineage>
</organism>
<feature type="compositionally biased region" description="Basic and acidic residues" evidence="1">
    <location>
        <begin position="8"/>
        <end position="26"/>
    </location>
</feature>
<gene>
    <name evidence="2" type="ORF">GTHE00462_LOCUS10085</name>
</gene>
<name>A0A7S4K7X9_GUITH</name>